<evidence type="ECO:0000256" key="4">
    <source>
        <dbReference type="ARBA" id="ARBA00023029"/>
    </source>
</evidence>
<evidence type="ECO:0000256" key="2">
    <source>
        <dbReference type="ARBA" id="ARBA00009446"/>
    </source>
</evidence>
<feature type="domain" description="Topo IA-type catalytic" evidence="9">
    <location>
        <begin position="310"/>
        <end position="760"/>
    </location>
</feature>
<dbReference type="GO" id="GO:0006281">
    <property type="term" value="P:DNA repair"/>
    <property type="evidence" value="ECO:0007669"/>
    <property type="project" value="TreeGrafter"/>
</dbReference>
<dbReference type="PROSITE" id="PS50880">
    <property type="entry name" value="TOPRIM"/>
    <property type="match status" value="1"/>
</dbReference>
<dbReference type="Gene3D" id="1.10.460.10">
    <property type="entry name" value="Topoisomerase I, domain 2"/>
    <property type="match status" value="1"/>
</dbReference>
<dbReference type="InterPro" id="IPR034144">
    <property type="entry name" value="TOPRIM_TopoIII"/>
</dbReference>
<sequence length="768" mass="85841">GRPAPDARWALAAALTFGRCAELRTRRAAKKPPGPSPGPLPAALRQQLKQKRAREAPSEELLAGWLAVESCSQESALQNLTDLDASHLQRVSAGCAESARGKGQLTWALKKEDPKAYFSYVAEHPEAFAQQLRDRDKWREGLPQVLMVAEKPSVARLVADFLSSAQRQKLRERRGLSPACPVLEFPGTFPATNQRCVITVTSVIGHLCQLEFDGQLPQQLEGIYQAPVVKTYTDSARKARVAEHLQELAKGSEHLCLWLDADREGENIGFEVIAVCKEWFPDNSRVHRAIFSALTQEEVCSSFESLGKPDADVAKGVDARQELDLRVGISFSRLLTRKLRDETKAQSVTYGPCQTPALGFCVARHGEIEGFQPRKVWTPRVEASGLAWAGESTERQEEATKIRAALSRSSEAPLQLEQREERVPRPVGLNTVQLLRSASNALNLGPKQAMKLAEDLYSKGLISYPRTETTRYHETFDASVPLRAQQRSTRWGRSAAKALGAWKALSQVQSRRARDVGDHPPIVPLRLPQRGELRGQENKLYDFVSQHFVASWLGDARLRRHEARLQIDGFEFQLQINLVEDSGWLEAMPWRLKELSLDEDSQRQATKRLAALRRMGSSVPLRQGRLLESHTEAPRPLTEAELVEKMDKNGIGTDASIPQHIQTIQDRGYVQLCDGNMEPILPPRFGPGRPKQQKRHAPGRYLVPTARGLALVEGLSALDASLCQPEVRALIEQQCAQVAMRQLDQEEVLRRNIALFRSKFQPRARMAL</sequence>
<dbReference type="SMART" id="SM00493">
    <property type="entry name" value="TOPRIM"/>
    <property type="match status" value="1"/>
</dbReference>
<dbReference type="GO" id="GO:0006265">
    <property type="term" value="P:DNA topological change"/>
    <property type="evidence" value="ECO:0007669"/>
    <property type="project" value="InterPro"/>
</dbReference>
<evidence type="ECO:0000256" key="5">
    <source>
        <dbReference type="ARBA" id="ARBA00023125"/>
    </source>
</evidence>
<dbReference type="PANTHER" id="PTHR11390:SF20">
    <property type="entry name" value="DNA TOPOISOMERASE 3-BETA-1"/>
    <property type="match status" value="1"/>
</dbReference>
<dbReference type="CDD" id="cd00186">
    <property type="entry name" value="TOP1Ac"/>
    <property type="match status" value="1"/>
</dbReference>
<accession>A0AA36J5E8</accession>
<dbReference type="Gene3D" id="2.70.20.10">
    <property type="entry name" value="Topoisomerase I, domain 3"/>
    <property type="match status" value="1"/>
</dbReference>
<dbReference type="GO" id="GO:0006310">
    <property type="term" value="P:DNA recombination"/>
    <property type="evidence" value="ECO:0007669"/>
    <property type="project" value="TreeGrafter"/>
</dbReference>
<dbReference type="AlphaFoldDB" id="A0AA36J5E8"/>
<comment type="similarity">
    <text evidence="2 7">Belongs to the type IA topoisomerase family.</text>
</comment>
<dbReference type="PROSITE" id="PS52039">
    <property type="entry name" value="TOPO_IA_2"/>
    <property type="match status" value="1"/>
</dbReference>
<dbReference type="Pfam" id="PF01751">
    <property type="entry name" value="Toprim"/>
    <property type="match status" value="1"/>
</dbReference>
<dbReference type="InterPro" id="IPR003601">
    <property type="entry name" value="Topo_IA_2"/>
</dbReference>
<comment type="caution">
    <text evidence="10">The sequence shown here is derived from an EMBL/GenBank/DDBJ whole genome shotgun (WGS) entry which is preliminary data.</text>
</comment>
<evidence type="ECO:0000259" key="9">
    <source>
        <dbReference type="PROSITE" id="PS52039"/>
    </source>
</evidence>
<dbReference type="Pfam" id="PF01131">
    <property type="entry name" value="Topoisom_bac"/>
    <property type="match status" value="1"/>
</dbReference>
<dbReference type="GO" id="GO:0005634">
    <property type="term" value="C:nucleus"/>
    <property type="evidence" value="ECO:0007669"/>
    <property type="project" value="TreeGrafter"/>
</dbReference>
<dbReference type="PANTHER" id="PTHR11390">
    <property type="entry name" value="PROKARYOTIC DNA TOPOISOMERASE"/>
    <property type="match status" value="1"/>
</dbReference>
<keyword evidence="5 7" id="KW-0238">DNA-binding</keyword>
<dbReference type="EC" id="5.6.2.1" evidence="3 7"/>
<dbReference type="SMART" id="SM00436">
    <property type="entry name" value="TOP1Bc"/>
    <property type="match status" value="1"/>
</dbReference>
<dbReference type="CDD" id="cd03362">
    <property type="entry name" value="TOPRIM_TopoIA_TopoIII"/>
    <property type="match status" value="1"/>
</dbReference>
<evidence type="ECO:0000256" key="1">
    <source>
        <dbReference type="ARBA" id="ARBA00000213"/>
    </source>
</evidence>
<comment type="catalytic activity">
    <reaction evidence="1 7">
        <text>ATP-independent breakage of single-stranded DNA, followed by passage and rejoining.</text>
        <dbReference type="EC" id="5.6.2.1"/>
    </reaction>
</comment>
<dbReference type="GO" id="GO:0003677">
    <property type="term" value="F:DNA binding"/>
    <property type="evidence" value="ECO:0007669"/>
    <property type="project" value="UniProtKB-KW"/>
</dbReference>
<organism evidence="10 11">
    <name type="scientific">Effrenium voratum</name>
    <dbReference type="NCBI Taxonomy" id="2562239"/>
    <lineage>
        <taxon>Eukaryota</taxon>
        <taxon>Sar</taxon>
        <taxon>Alveolata</taxon>
        <taxon>Dinophyceae</taxon>
        <taxon>Suessiales</taxon>
        <taxon>Symbiodiniaceae</taxon>
        <taxon>Effrenium</taxon>
    </lineage>
</organism>
<dbReference type="PROSITE" id="PS00396">
    <property type="entry name" value="TOPO_IA_1"/>
    <property type="match status" value="1"/>
</dbReference>
<dbReference type="InterPro" id="IPR013826">
    <property type="entry name" value="Topo_IA_cen_sub3"/>
</dbReference>
<evidence type="ECO:0000256" key="7">
    <source>
        <dbReference type="RuleBase" id="RU362092"/>
    </source>
</evidence>
<evidence type="ECO:0000259" key="8">
    <source>
        <dbReference type="PROSITE" id="PS50880"/>
    </source>
</evidence>
<dbReference type="SUPFAM" id="SSF56712">
    <property type="entry name" value="Prokaryotic type I DNA topoisomerase"/>
    <property type="match status" value="1"/>
</dbReference>
<dbReference type="PRINTS" id="PR00417">
    <property type="entry name" value="PRTPISMRASEI"/>
</dbReference>
<keyword evidence="6 7" id="KW-0413">Isomerase</keyword>
<evidence type="ECO:0000313" key="10">
    <source>
        <dbReference type="EMBL" id="CAJ1398833.1"/>
    </source>
</evidence>
<dbReference type="InterPro" id="IPR003602">
    <property type="entry name" value="Topo_IA_DNA-bd_dom"/>
</dbReference>
<protein>
    <recommendedName>
        <fullName evidence="3 7">DNA topoisomerase</fullName>
        <ecNumber evidence="3 7">5.6.2.1</ecNumber>
    </recommendedName>
</protein>
<dbReference type="InterPro" id="IPR013497">
    <property type="entry name" value="Topo_IA_cen"/>
</dbReference>
<dbReference type="InterPro" id="IPR013824">
    <property type="entry name" value="Topo_IA_cen_sub1"/>
</dbReference>
<dbReference type="Gene3D" id="3.40.50.140">
    <property type="match status" value="1"/>
</dbReference>
<proteinExistence type="inferred from homology"/>
<dbReference type="EMBL" id="CAUJNA010003311">
    <property type="protein sequence ID" value="CAJ1398833.1"/>
    <property type="molecule type" value="Genomic_DNA"/>
</dbReference>
<dbReference type="Gene3D" id="1.10.290.10">
    <property type="entry name" value="Topoisomerase I, domain 4"/>
    <property type="match status" value="1"/>
</dbReference>
<dbReference type="InterPro" id="IPR000380">
    <property type="entry name" value="Topo_IA"/>
</dbReference>
<name>A0AA36J5E8_9DINO</name>
<dbReference type="InterPro" id="IPR013825">
    <property type="entry name" value="Topo_IA_cen_sub2"/>
</dbReference>
<reference evidence="10" key="1">
    <citation type="submission" date="2023-08" db="EMBL/GenBank/DDBJ databases">
        <authorList>
            <person name="Chen Y."/>
            <person name="Shah S."/>
            <person name="Dougan E. K."/>
            <person name="Thang M."/>
            <person name="Chan C."/>
        </authorList>
    </citation>
    <scope>NUCLEOTIDE SEQUENCE</scope>
</reference>
<gene>
    <name evidence="10" type="ORF">EVOR1521_LOCUS22498</name>
</gene>
<dbReference type="InterPro" id="IPR006171">
    <property type="entry name" value="TOPRIM_dom"/>
</dbReference>
<evidence type="ECO:0000313" key="11">
    <source>
        <dbReference type="Proteomes" id="UP001178507"/>
    </source>
</evidence>
<feature type="domain" description="Toprim" evidence="8">
    <location>
        <begin position="144"/>
        <end position="291"/>
    </location>
</feature>
<comment type="function">
    <text evidence="7">Introduces a single-strand break via transesterification at a target site in duplex DNA. Releases the supercoiling and torsional tension of DNA introduced during the DNA replication and transcription by transiently cleaving and rejoining one strand of the DNA duplex. The scissile phosphodiester is attacked by the catalytic tyrosine of the enzyme, resulting in the formation of a DNA-(5'-phosphotyrosyl)-enzyme intermediate and the expulsion of a 3'-OH DNA strand.</text>
</comment>
<dbReference type="InterPro" id="IPR023405">
    <property type="entry name" value="Topo_IA_core_domain"/>
</dbReference>
<dbReference type="GO" id="GO:0003917">
    <property type="term" value="F:DNA topoisomerase type I (single strand cut, ATP-independent) activity"/>
    <property type="evidence" value="ECO:0007669"/>
    <property type="project" value="UniProtKB-EC"/>
</dbReference>
<keyword evidence="4 7" id="KW-0799">Topoisomerase</keyword>
<dbReference type="SMART" id="SM00437">
    <property type="entry name" value="TOP1Ac"/>
    <property type="match status" value="1"/>
</dbReference>
<keyword evidence="11" id="KW-1185">Reference proteome</keyword>
<feature type="non-terminal residue" evidence="10">
    <location>
        <position position="768"/>
    </location>
</feature>
<evidence type="ECO:0000256" key="3">
    <source>
        <dbReference type="ARBA" id="ARBA00012891"/>
    </source>
</evidence>
<evidence type="ECO:0000256" key="6">
    <source>
        <dbReference type="ARBA" id="ARBA00023235"/>
    </source>
</evidence>
<dbReference type="InterPro" id="IPR023406">
    <property type="entry name" value="Topo_IA_AS"/>
</dbReference>
<dbReference type="Proteomes" id="UP001178507">
    <property type="component" value="Unassembled WGS sequence"/>
</dbReference>